<feature type="domain" description="SusD-like N-terminal" evidence="7">
    <location>
        <begin position="97"/>
        <end position="221"/>
    </location>
</feature>
<keyword evidence="4" id="KW-0472">Membrane</keyword>
<sequence length="495" mass="55637">MKLFNKNIIVSILLSASFISCNLDVEPQQNIETKDAADLPPQDLINGLFDRFQRTAYYGADFIRMGDIGTDLVSQYNSSGRFDDQYKLQKNPTTRGTDPLDSDKKAYSTYDYIYVTIADANRVINSSLSSNTDTESSNALGQAHFVRAMCYLDLLRAYGSVPLITEDIYSLDVAKDFAPGKADRKDLFSLVFSDLDKAEKLITETSKFLPSKNAALALKVRALLFEIELDASKEATNFSEIDKIATDLESQYSIVEKDLFLDYFQKSGGAATILELEFETDENQGSNNFAGLYLWNSVYAGYGDFVANPKILDGTLFGDVSKDIRWKTSENIGEAAIINEDNTKLKMIIPRIFKFYTYKNTKSLTAPKLLRIEEVILTHAEALVKTSPTKAAQLINDLRAKRIENYTPVANVTLQDVWNERAKELAYEGHRLWDLRRTKQMINVYSLTTGKIEASEDPTIDGGKDGAGQQAWYPIPEREMNTNPTLQSEGNNWGY</sequence>
<evidence type="ECO:0000256" key="2">
    <source>
        <dbReference type="ARBA" id="ARBA00006275"/>
    </source>
</evidence>
<evidence type="ECO:0000256" key="1">
    <source>
        <dbReference type="ARBA" id="ARBA00004442"/>
    </source>
</evidence>
<evidence type="ECO:0000259" key="7">
    <source>
        <dbReference type="Pfam" id="PF14322"/>
    </source>
</evidence>
<evidence type="ECO:0000256" key="4">
    <source>
        <dbReference type="ARBA" id="ARBA00023136"/>
    </source>
</evidence>
<evidence type="ECO:0000256" key="3">
    <source>
        <dbReference type="ARBA" id="ARBA00022729"/>
    </source>
</evidence>
<keyword evidence="9" id="KW-1185">Reference proteome</keyword>
<comment type="similarity">
    <text evidence="2">Belongs to the SusD family.</text>
</comment>
<dbReference type="InterPro" id="IPR033985">
    <property type="entry name" value="SusD-like_N"/>
</dbReference>
<accession>A0ABX8GVE2</accession>
<dbReference type="Pfam" id="PF07980">
    <property type="entry name" value="SusD_RagB"/>
    <property type="match status" value="1"/>
</dbReference>
<evidence type="ECO:0000313" key="9">
    <source>
        <dbReference type="Proteomes" id="UP000682802"/>
    </source>
</evidence>
<dbReference type="InterPro" id="IPR011990">
    <property type="entry name" value="TPR-like_helical_dom_sf"/>
</dbReference>
<proteinExistence type="inferred from homology"/>
<name>A0ABX8GVE2_9BACT</name>
<dbReference type="Proteomes" id="UP000682802">
    <property type="component" value="Chromosome 1"/>
</dbReference>
<reference evidence="8 9" key="1">
    <citation type="submission" date="2021-05" db="EMBL/GenBank/DDBJ databases">
        <title>Comparative genomic studies on the polysaccharide-degrading batcterial strains of the Flammeovirga genus.</title>
        <authorList>
            <person name="Zewei F."/>
            <person name="Zheng Z."/>
            <person name="Yu L."/>
            <person name="Ruyue G."/>
            <person name="Yanhong M."/>
            <person name="Yuanyuan C."/>
            <person name="Jingyan G."/>
            <person name="Wenjun H."/>
        </authorList>
    </citation>
    <scope>NUCLEOTIDE SEQUENCE [LARGE SCALE GENOMIC DNA]</scope>
    <source>
        <strain evidence="8 9">YS10</strain>
    </source>
</reference>
<dbReference type="RefSeq" id="WP_144074307.1">
    <property type="nucleotide sequence ID" value="NZ_CP076128.1"/>
</dbReference>
<evidence type="ECO:0000256" key="5">
    <source>
        <dbReference type="ARBA" id="ARBA00023237"/>
    </source>
</evidence>
<evidence type="ECO:0000313" key="8">
    <source>
        <dbReference type="EMBL" id="QWG06905.1"/>
    </source>
</evidence>
<dbReference type="EMBL" id="CP076128">
    <property type="protein sequence ID" value="QWG06905.1"/>
    <property type="molecule type" value="Genomic_DNA"/>
</dbReference>
<comment type="subcellular location">
    <subcellularLocation>
        <location evidence="1">Cell outer membrane</location>
    </subcellularLocation>
</comment>
<organism evidence="8 9">
    <name type="scientific">Flammeovirga kamogawensis</name>
    <dbReference type="NCBI Taxonomy" id="373891"/>
    <lineage>
        <taxon>Bacteria</taxon>
        <taxon>Pseudomonadati</taxon>
        <taxon>Bacteroidota</taxon>
        <taxon>Cytophagia</taxon>
        <taxon>Cytophagales</taxon>
        <taxon>Flammeovirgaceae</taxon>
        <taxon>Flammeovirga</taxon>
    </lineage>
</organism>
<keyword evidence="5" id="KW-0998">Cell outer membrane</keyword>
<keyword evidence="3" id="KW-0732">Signal</keyword>
<gene>
    <name evidence="8" type="ORF">KM029_16585</name>
</gene>
<feature type="domain" description="RagB/SusD" evidence="6">
    <location>
        <begin position="357"/>
        <end position="493"/>
    </location>
</feature>
<protein>
    <submittedName>
        <fullName evidence="8">RagB/SusD family nutrient uptake outer membrane protein</fullName>
    </submittedName>
</protein>
<evidence type="ECO:0000259" key="6">
    <source>
        <dbReference type="Pfam" id="PF07980"/>
    </source>
</evidence>
<dbReference type="PROSITE" id="PS51257">
    <property type="entry name" value="PROKAR_LIPOPROTEIN"/>
    <property type="match status" value="1"/>
</dbReference>
<dbReference type="SUPFAM" id="SSF48452">
    <property type="entry name" value="TPR-like"/>
    <property type="match status" value="1"/>
</dbReference>
<dbReference type="Pfam" id="PF14322">
    <property type="entry name" value="SusD-like_3"/>
    <property type="match status" value="1"/>
</dbReference>
<dbReference type="Gene3D" id="1.25.40.390">
    <property type="match status" value="1"/>
</dbReference>
<dbReference type="InterPro" id="IPR012944">
    <property type="entry name" value="SusD_RagB_dom"/>
</dbReference>